<comment type="catalytic activity">
    <reaction evidence="1">
        <text>ATP + protein L-histidine = ADP + protein N-phospho-L-histidine.</text>
        <dbReference type="EC" id="2.7.13.3"/>
    </reaction>
</comment>
<protein>
    <recommendedName>
        <fullName evidence="2">histidine kinase</fullName>
        <ecNumber evidence="2">2.7.13.3</ecNumber>
    </recommendedName>
</protein>
<keyword evidence="7" id="KW-0067">ATP-binding</keyword>
<sequence>MRQRENSLKCWEYFICNKAECPAYHSEDLRCWLQCGTHCHNEITGTWLEKIEACFKCEVFKRNFHTADSIGTLALAGSQFESYKNKVIEKTKVLKEAEKRLTDFKLTSVYLLKELDKRSRELLEAKDKLERKVEERTRELQDIQEHLIQSAKLSSLGEFAAGIAHEINNPLAGMFNCIRTLLQNRDITGKEREYLCLVENGLSRIEGTVKQILTFSGTQLGKFKEIDINSTIEESLHFMEYKMKEQGITLKKTFSGSSLIIYGDENQLHQVFMNIISNAIDAVPHGNGFLEVESKMIIGDNKEWAQVYFVDNGCGINEKDISRVFDPFYTTKEVGKGIGLGLSISHRIIQYHNGVIKIKSQKGEGTTVEILLPVSSQSIGGGEI</sequence>
<evidence type="ECO:0000256" key="8">
    <source>
        <dbReference type="ARBA" id="ARBA00023012"/>
    </source>
</evidence>
<evidence type="ECO:0000256" key="5">
    <source>
        <dbReference type="ARBA" id="ARBA00022741"/>
    </source>
</evidence>
<evidence type="ECO:0000256" key="1">
    <source>
        <dbReference type="ARBA" id="ARBA00000085"/>
    </source>
</evidence>
<dbReference type="Pfam" id="PF00512">
    <property type="entry name" value="HisKA"/>
    <property type="match status" value="1"/>
</dbReference>
<evidence type="ECO:0000256" key="9">
    <source>
        <dbReference type="SAM" id="Coils"/>
    </source>
</evidence>
<organism evidence="11 12">
    <name type="scientific">Candidatus Desantisbacteria bacterium CG_4_10_14_0_8_um_filter_48_22</name>
    <dbReference type="NCBI Taxonomy" id="1974543"/>
    <lineage>
        <taxon>Bacteria</taxon>
        <taxon>Candidatus Desantisiibacteriota</taxon>
    </lineage>
</organism>
<dbReference type="PRINTS" id="PR00344">
    <property type="entry name" value="BCTRLSENSOR"/>
</dbReference>
<reference evidence="12" key="1">
    <citation type="submission" date="2017-09" db="EMBL/GenBank/DDBJ databases">
        <title>Depth-based differentiation of microbial function through sediment-hosted aquifers and enrichment of novel symbionts in the deep terrestrial subsurface.</title>
        <authorList>
            <person name="Probst A.J."/>
            <person name="Ladd B."/>
            <person name="Jarett J.K."/>
            <person name="Geller-Mcgrath D.E."/>
            <person name="Sieber C.M.K."/>
            <person name="Emerson J.B."/>
            <person name="Anantharaman K."/>
            <person name="Thomas B.C."/>
            <person name="Malmstrom R."/>
            <person name="Stieglmeier M."/>
            <person name="Klingl A."/>
            <person name="Woyke T."/>
            <person name="Ryan C.M."/>
            <person name="Banfield J.F."/>
        </authorList>
    </citation>
    <scope>NUCLEOTIDE SEQUENCE [LARGE SCALE GENOMIC DNA]</scope>
</reference>
<evidence type="ECO:0000313" key="12">
    <source>
        <dbReference type="Proteomes" id="UP000229307"/>
    </source>
</evidence>
<keyword evidence="4" id="KW-0808">Transferase</keyword>
<evidence type="ECO:0000256" key="4">
    <source>
        <dbReference type="ARBA" id="ARBA00022679"/>
    </source>
</evidence>
<dbReference type="GO" id="GO:0000155">
    <property type="term" value="F:phosphorelay sensor kinase activity"/>
    <property type="evidence" value="ECO:0007669"/>
    <property type="project" value="InterPro"/>
</dbReference>
<dbReference type="Gene3D" id="3.30.565.10">
    <property type="entry name" value="Histidine kinase-like ATPase, C-terminal domain"/>
    <property type="match status" value="1"/>
</dbReference>
<dbReference type="GO" id="GO:0005524">
    <property type="term" value="F:ATP binding"/>
    <property type="evidence" value="ECO:0007669"/>
    <property type="project" value="UniProtKB-KW"/>
</dbReference>
<dbReference type="CDD" id="cd00082">
    <property type="entry name" value="HisKA"/>
    <property type="match status" value="1"/>
</dbReference>
<dbReference type="AlphaFoldDB" id="A0A2M7SFD4"/>
<dbReference type="Pfam" id="PF02518">
    <property type="entry name" value="HATPase_c"/>
    <property type="match status" value="1"/>
</dbReference>
<dbReference type="SUPFAM" id="SSF55874">
    <property type="entry name" value="ATPase domain of HSP90 chaperone/DNA topoisomerase II/histidine kinase"/>
    <property type="match status" value="1"/>
</dbReference>
<dbReference type="Gene3D" id="1.10.287.130">
    <property type="match status" value="1"/>
</dbReference>
<feature type="domain" description="Histidine kinase" evidence="10">
    <location>
        <begin position="162"/>
        <end position="376"/>
    </location>
</feature>
<dbReference type="EMBL" id="PFMR01000051">
    <property type="protein sequence ID" value="PIZ18003.1"/>
    <property type="molecule type" value="Genomic_DNA"/>
</dbReference>
<keyword evidence="9" id="KW-0175">Coiled coil</keyword>
<keyword evidence="8" id="KW-0902">Two-component regulatory system</keyword>
<gene>
    <name evidence="11" type="ORF">COY52_01680</name>
</gene>
<accession>A0A2M7SFD4</accession>
<dbReference type="InterPro" id="IPR003594">
    <property type="entry name" value="HATPase_dom"/>
</dbReference>
<dbReference type="PROSITE" id="PS50109">
    <property type="entry name" value="HIS_KIN"/>
    <property type="match status" value="1"/>
</dbReference>
<dbReference type="Proteomes" id="UP000229307">
    <property type="component" value="Unassembled WGS sequence"/>
</dbReference>
<evidence type="ECO:0000256" key="2">
    <source>
        <dbReference type="ARBA" id="ARBA00012438"/>
    </source>
</evidence>
<proteinExistence type="predicted"/>
<dbReference type="InterPro" id="IPR003661">
    <property type="entry name" value="HisK_dim/P_dom"/>
</dbReference>
<evidence type="ECO:0000256" key="3">
    <source>
        <dbReference type="ARBA" id="ARBA00022553"/>
    </source>
</evidence>
<comment type="caution">
    <text evidence="11">The sequence shown here is derived from an EMBL/GenBank/DDBJ whole genome shotgun (WGS) entry which is preliminary data.</text>
</comment>
<dbReference type="PANTHER" id="PTHR43065:SF10">
    <property type="entry name" value="PEROXIDE STRESS-ACTIVATED HISTIDINE KINASE MAK3"/>
    <property type="match status" value="1"/>
</dbReference>
<keyword evidence="3" id="KW-0597">Phosphoprotein</keyword>
<dbReference type="EC" id="2.7.13.3" evidence="2"/>
<dbReference type="SMART" id="SM00388">
    <property type="entry name" value="HisKA"/>
    <property type="match status" value="1"/>
</dbReference>
<feature type="coiled-coil region" evidence="9">
    <location>
        <begin position="80"/>
        <end position="146"/>
    </location>
</feature>
<dbReference type="SMART" id="SM00387">
    <property type="entry name" value="HATPase_c"/>
    <property type="match status" value="1"/>
</dbReference>
<evidence type="ECO:0000313" key="11">
    <source>
        <dbReference type="EMBL" id="PIZ18003.1"/>
    </source>
</evidence>
<evidence type="ECO:0000256" key="6">
    <source>
        <dbReference type="ARBA" id="ARBA00022777"/>
    </source>
</evidence>
<keyword evidence="6" id="KW-0418">Kinase</keyword>
<dbReference type="InterPro" id="IPR036890">
    <property type="entry name" value="HATPase_C_sf"/>
</dbReference>
<dbReference type="PANTHER" id="PTHR43065">
    <property type="entry name" value="SENSOR HISTIDINE KINASE"/>
    <property type="match status" value="1"/>
</dbReference>
<name>A0A2M7SFD4_9BACT</name>
<evidence type="ECO:0000256" key="7">
    <source>
        <dbReference type="ARBA" id="ARBA00022840"/>
    </source>
</evidence>
<keyword evidence="5" id="KW-0547">Nucleotide-binding</keyword>
<dbReference type="InterPro" id="IPR036097">
    <property type="entry name" value="HisK_dim/P_sf"/>
</dbReference>
<dbReference type="SUPFAM" id="SSF47384">
    <property type="entry name" value="Homodimeric domain of signal transducing histidine kinase"/>
    <property type="match status" value="1"/>
</dbReference>
<dbReference type="InterPro" id="IPR005467">
    <property type="entry name" value="His_kinase_dom"/>
</dbReference>
<evidence type="ECO:0000259" key="10">
    <source>
        <dbReference type="PROSITE" id="PS50109"/>
    </source>
</evidence>
<dbReference type="InterPro" id="IPR004358">
    <property type="entry name" value="Sig_transdc_His_kin-like_C"/>
</dbReference>